<accession>A0A7J6H7S7</accession>
<comment type="caution">
    <text evidence="5">The sequence shown here is derived from an EMBL/GenBank/DDBJ whole genome shotgun (WGS) entry which is preliminary data.</text>
</comment>
<evidence type="ECO:0000313" key="4">
    <source>
        <dbReference type="EMBL" id="KAF4380908.1"/>
    </source>
</evidence>
<dbReference type="PANTHER" id="PTHR37206:SF4">
    <property type="entry name" value="TRANSMEMBRANE PROTEIN"/>
    <property type="match status" value="1"/>
</dbReference>
<evidence type="ECO:0000313" key="3">
    <source>
        <dbReference type="EMBL" id="KAF4379918.1"/>
    </source>
</evidence>
<dbReference type="EMBL" id="JAATIP010000025">
    <property type="protein sequence ID" value="KAF4391155.1"/>
    <property type="molecule type" value="Genomic_DNA"/>
</dbReference>
<keyword evidence="2" id="KW-0472">Membrane</keyword>
<evidence type="ECO:0000313" key="7">
    <source>
        <dbReference type="Proteomes" id="UP000583929"/>
    </source>
</evidence>
<dbReference type="AlphaFoldDB" id="A0A7J6H7S7"/>
<evidence type="ECO:0000256" key="1">
    <source>
        <dbReference type="SAM" id="MobiDB-lite"/>
    </source>
</evidence>
<feature type="compositionally biased region" description="Basic and acidic residues" evidence="1">
    <location>
        <begin position="72"/>
        <end position="85"/>
    </location>
</feature>
<evidence type="ECO:0000313" key="5">
    <source>
        <dbReference type="EMBL" id="KAF4391155.1"/>
    </source>
</evidence>
<name>A0A7J6H7S7_CANSA</name>
<feature type="compositionally biased region" description="Polar residues" evidence="1">
    <location>
        <begin position="26"/>
        <end position="42"/>
    </location>
</feature>
<evidence type="ECO:0000313" key="6">
    <source>
        <dbReference type="Proteomes" id="UP000525078"/>
    </source>
</evidence>
<protein>
    <recommendedName>
        <fullName evidence="8">Transmembrane protein</fullName>
    </recommendedName>
</protein>
<dbReference type="Proteomes" id="UP000583929">
    <property type="component" value="Unassembled WGS sequence"/>
</dbReference>
<keyword evidence="7" id="KW-1185">Reference proteome</keyword>
<dbReference type="PANTHER" id="PTHR37206">
    <property type="entry name" value="TRANSMEMBRANE PROTEIN"/>
    <property type="match status" value="1"/>
</dbReference>
<feature type="compositionally biased region" description="Low complexity" evidence="1">
    <location>
        <begin position="43"/>
        <end position="65"/>
    </location>
</feature>
<keyword evidence="2" id="KW-1133">Transmembrane helix</keyword>
<reference evidence="6 7" key="1">
    <citation type="journal article" date="2020" name="bioRxiv">
        <title>Sequence and annotation of 42 cannabis genomes reveals extensive copy number variation in cannabinoid synthesis and pathogen resistance genes.</title>
        <authorList>
            <person name="Mckernan K.J."/>
            <person name="Helbert Y."/>
            <person name="Kane L.T."/>
            <person name="Ebling H."/>
            <person name="Zhang L."/>
            <person name="Liu B."/>
            <person name="Eaton Z."/>
            <person name="Mclaughlin S."/>
            <person name="Kingan S."/>
            <person name="Baybayan P."/>
            <person name="Concepcion G."/>
            <person name="Jordan M."/>
            <person name="Riva A."/>
            <person name="Barbazuk W."/>
            <person name="Harkins T."/>
        </authorList>
    </citation>
    <scope>NUCLEOTIDE SEQUENCE [LARGE SCALE GENOMIC DNA]</scope>
    <source>
        <strain evidence="6 7">cv. Jamaican Lion 4</strain>
        <strain evidence="4">Father</strain>
        <strain evidence="5">Mother</strain>
        <tissue evidence="5">Leaf</tissue>
    </source>
</reference>
<feature type="region of interest" description="Disordered" evidence="1">
    <location>
        <begin position="1"/>
        <end position="85"/>
    </location>
</feature>
<organism evidence="5 6">
    <name type="scientific">Cannabis sativa</name>
    <name type="common">Hemp</name>
    <name type="synonym">Marijuana</name>
    <dbReference type="NCBI Taxonomy" id="3483"/>
    <lineage>
        <taxon>Eukaryota</taxon>
        <taxon>Viridiplantae</taxon>
        <taxon>Streptophyta</taxon>
        <taxon>Embryophyta</taxon>
        <taxon>Tracheophyta</taxon>
        <taxon>Spermatophyta</taxon>
        <taxon>Magnoliopsida</taxon>
        <taxon>eudicotyledons</taxon>
        <taxon>Gunneridae</taxon>
        <taxon>Pentapetalae</taxon>
        <taxon>rosids</taxon>
        <taxon>fabids</taxon>
        <taxon>Rosales</taxon>
        <taxon>Cannabaceae</taxon>
        <taxon>Cannabis</taxon>
    </lineage>
</organism>
<dbReference type="EMBL" id="JAATIQ010000114">
    <property type="protein sequence ID" value="KAF4380908.1"/>
    <property type="molecule type" value="Genomic_DNA"/>
</dbReference>
<sequence>MESPEPLSEWEQIDSPSPRSPPPHQSVFSSHMADTQIQQQNHSPDSSSSSSPTPALSSSSSTNLESNEEDAQAQRRRPESSDSRLAAVKEFKKQLRLRMGILKTDVLGAATKICNYRLVAVWRFWSIVSVAGAITAVLLSLLYAKMRRPRWRPTVLRRRRGENNEPLLLLLKEKDEKISQLLVQIAHMNEALSARRRVPVIRVG</sequence>
<keyword evidence="2" id="KW-0812">Transmembrane</keyword>
<proteinExistence type="predicted"/>
<dbReference type="Proteomes" id="UP000525078">
    <property type="component" value="Unassembled WGS sequence"/>
</dbReference>
<dbReference type="EMBL" id="JAATIP010000067">
    <property type="protein sequence ID" value="KAF4379918.1"/>
    <property type="molecule type" value="Genomic_DNA"/>
</dbReference>
<evidence type="ECO:0000256" key="2">
    <source>
        <dbReference type="SAM" id="Phobius"/>
    </source>
</evidence>
<feature type="transmembrane region" description="Helical" evidence="2">
    <location>
        <begin position="122"/>
        <end position="144"/>
    </location>
</feature>
<evidence type="ECO:0008006" key="8">
    <source>
        <dbReference type="Google" id="ProtNLM"/>
    </source>
</evidence>
<gene>
    <name evidence="5" type="ORF">F8388_009577</name>
    <name evidence="3" type="ORF">F8388_024951</name>
    <name evidence="4" type="ORF">G4B88_002281</name>
</gene>